<evidence type="ECO:0000256" key="11">
    <source>
        <dbReference type="ARBA" id="ARBA00023008"/>
    </source>
</evidence>
<evidence type="ECO:0000313" key="16">
    <source>
        <dbReference type="EMBL" id="CEN28631.1"/>
    </source>
</evidence>
<keyword evidence="5 14" id="KW-0479">Metal-binding</keyword>
<dbReference type="GO" id="GO:0140581">
    <property type="term" value="F:P-type monovalent copper transporter activity"/>
    <property type="evidence" value="ECO:0007669"/>
    <property type="project" value="UniProtKB-EC"/>
</dbReference>
<dbReference type="InterPro" id="IPR001757">
    <property type="entry name" value="P_typ_ATPase"/>
</dbReference>
<proteinExistence type="inferred from homology"/>
<evidence type="ECO:0000256" key="14">
    <source>
        <dbReference type="RuleBase" id="RU362081"/>
    </source>
</evidence>
<dbReference type="NCBIfam" id="TIGR01494">
    <property type="entry name" value="ATPase_P-type"/>
    <property type="match status" value="1"/>
</dbReference>
<dbReference type="AlphaFoldDB" id="A0A0D6DXZ5"/>
<dbReference type="SFLD" id="SFLDG00002">
    <property type="entry name" value="C1.7:_P-type_atpase_like"/>
    <property type="match status" value="1"/>
</dbReference>
<dbReference type="InterPro" id="IPR008250">
    <property type="entry name" value="ATPase_P-typ_transduc_dom_A_sf"/>
</dbReference>
<keyword evidence="7" id="KW-0406">Ion transport</keyword>
<dbReference type="NCBIfam" id="TIGR01512">
    <property type="entry name" value="ATPase-IB2_Cd"/>
    <property type="match status" value="1"/>
</dbReference>
<dbReference type="InterPro" id="IPR036412">
    <property type="entry name" value="HAD-like_sf"/>
</dbReference>
<dbReference type="Gene3D" id="3.40.50.1000">
    <property type="entry name" value="HAD superfamily/HAD-like"/>
    <property type="match status" value="1"/>
</dbReference>
<sequence>MKTQSFVITGMTCANCVHQVNKALDASDSVLEATVNLATEKAKVVMTDDSDFNEVIQAVRHAGYGAIVDDKANRDKIRLAKLKAEKQLFWSFVFSALLSLPMLIGMMAAIFQVHALMFFHNPLVQLILATPVQFIFGARFYKGAYMALKNKSANMDVLVALGTTVAYLSSLVFGLFLGHMSAVNFESSAVIITLVLLGKNLENRAKKNTSAAIYSLQKNRAQAVHLFQDNQEVEMPIDAIRVNQILHVRAGESVPLDIEIISGQASFDASSLTGEAVPVTKRTGDFIAEGAVNLDGLIKGRVIHTLDDSTISQMMEAIEEAQATKPKIQKVADQISSIFVPVVLVIALITFILTLLLTKDISIALLHTTSVLVISCPCALGLATPTAIMVATGLGAKHGILIKDANALEDAKRVETVIFDKTGTITTGKFKLANWSGSDADFNKLASIESYSNHPLAQSLITDQLLAVTDFKEIAGRGLTAQIDGQVYFAGNADLMQDQGITVETTGNTSIFFGTKNQLLGVATFSSEVKPDAAATIAKLHKLGIQTMMLTGDNAESAAVINEQVKVGSVIAHATPAKKAQVVTDTKQAMMVGDGINDSVALSSALVGVAMGSGSDIAMQSGDVVVVSEHALEKITSLIKLSKKTVSKIHQNYFWAFIYNVIGIPLAAFGLLNPIFAGLAMSLSSVSVIVSSLLLGREKI</sequence>
<dbReference type="InterPro" id="IPR059000">
    <property type="entry name" value="ATPase_P-type_domA"/>
</dbReference>
<dbReference type="Proteomes" id="UP000033166">
    <property type="component" value="Chromosome I"/>
</dbReference>
<keyword evidence="14" id="KW-1003">Cell membrane</keyword>
<keyword evidence="12 14" id="KW-0472">Membrane</keyword>
<dbReference type="GO" id="GO:0005886">
    <property type="term" value="C:plasma membrane"/>
    <property type="evidence" value="ECO:0007669"/>
    <property type="project" value="UniProtKB-SubCell"/>
</dbReference>
<dbReference type="CDD" id="cd02094">
    <property type="entry name" value="P-type_ATPase_Cu-like"/>
    <property type="match status" value="1"/>
</dbReference>
<dbReference type="SFLD" id="SFLDF00027">
    <property type="entry name" value="p-type_atpase"/>
    <property type="match status" value="1"/>
</dbReference>
<evidence type="ECO:0000313" key="17">
    <source>
        <dbReference type="Proteomes" id="UP000033166"/>
    </source>
</evidence>
<dbReference type="InterPro" id="IPR006121">
    <property type="entry name" value="HMA_dom"/>
</dbReference>
<dbReference type="InterPro" id="IPR023298">
    <property type="entry name" value="ATPase_P-typ_TM_dom_sf"/>
</dbReference>
<dbReference type="Pfam" id="PF00403">
    <property type="entry name" value="HMA"/>
    <property type="match status" value="1"/>
</dbReference>
<evidence type="ECO:0000256" key="1">
    <source>
        <dbReference type="ARBA" id="ARBA00004127"/>
    </source>
</evidence>
<keyword evidence="6 14" id="KW-0547">Nucleotide-binding</keyword>
<dbReference type="SUPFAM" id="SSF55008">
    <property type="entry name" value="HMA, heavy metal-associated domain"/>
    <property type="match status" value="1"/>
</dbReference>
<dbReference type="InterPro" id="IPR017969">
    <property type="entry name" value="Heavy-metal-associated_CS"/>
</dbReference>
<dbReference type="InterPro" id="IPR044492">
    <property type="entry name" value="P_typ_ATPase_HD_dom"/>
</dbReference>
<evidence type="ECO:0000256" key="8">
    <source>
        <dbReference type="ARBA" id="ARBA00022840"/>
    </source>
</evidence>
<comment type="subcellular location">
    <subcellularLocation>
        <location evidence="14">Cell membrane</location>
    </subcellularLocation>
    <subcellularLocation>
        <location evidence="1">Endomembrane system</location>
        <topology evidence="1">Multi-pass membrane protein</topology>
    </subcellularLocation>
</comment>
<dbReference type="Gene3D" id="3.40.1110.10">
    <property type="entry name" value="Calcium-transporting ATPase, cytoplasmic domain N"/>
    <property type="match status" value="1"/>
</dbReference>
<dbReference type="RefSeq" id="WP_047915734.1">
    <property type="nucleotide sequence ID" value="NZ_LN774769.1"/>
</dbReference>
<feature type="transmembrane region" description="Helical" evidence="14">
    <location>
        <begin position="123"/>
        <end position="141"/>
    </location>
</feature>
<keyword evidence="9" id="KW-1278">Translocase</keyword>
<dbReference type="GO" id="GO:0016887">
    <property type="term" value="F:ATP hydrolysis activity"/>
    <property type="evidence" value="ECO:0007669"/>
    <property type="project" value="InterPro"/>
</dbReference>
<dbReference type="GO" id="GO:0055070">
    <property type="term" value="P:copper ion homeostasis"/>
    <property type="evidence" value="ECO:0007669"/>
    <property type="project" value="TreeGrafter"/>
</dbReference>
<dbReference type="GO" id="GO:0005524">
    <property type="term" value="F:ATP binding"/>
    <property type="evidence" value="ECO:0007669"/>
    <property type="project" value="UniProtKB-UniRule"/>
</dbReference>
<reference evidence="17" key="1">
    <citation type="submission" date="2015-01" db="EMBL/GenBank/DDBJ databases">
        <authorList>
            <person name="Andreevskaya M."/>
        </authorList>
    </citation>
    <scope>NUCLEOTIDE SEQUENCE [LARGE SCALE GENOMIC DNA]</scope>
    <source>
        <strain evidence="17">MKFS47</strain>
    </source>
</reference>
<keyword evidence="10 14" id="KW-1133">Transmembrane helix</keyword>
<organism evidence="16 17">
    <name type="scientific">Pseudolactococcus piscium MKFS47</name>
    <dbReference type="NCBI Taxonomy" id="297352"/>
    <lineage>
        <taxon>Bacteria</taxon>
        <taxon>Bacillati</taxon>
        <taxon>Bacillota</taxon>
        <taxon>Bacilli</taxon>
        <taxon>Lactobacillales</taxon>
        <taxon>Streptococcaceae</taxon>
        <taxon>Pseudolactococcus</taxon>
    </lineage>
</organism>
<feature type="transmembrane region" description="Helical" evidence="14">
    <location>
        <begin position="182"/>
        <end position="198"/>
    </location>
</feature>
<dbReference type="PROSITE" id="PS00154">
    <property type="entry name" value="ATPASE_E1_E2"/>
    <property type="match status" value="1"/>
</dbReference>
<dbReference type="KEGG" id="lpk:LACPI_1431"/>
<name>A0A0D6DXZ5_9LACT</name>
<dbReference type="InterPro" id="IPR023214">
    <property type="entry name" value="HAD_sf"/>
</dbReference>
<comment type="catalytic activity">
    <reaction evidence="13">
        <text>Cu(+)(in) + ATP + H2O = Cu(+)(out) + ADP + phosphate + H(+)</text>
        <dbReference type="Rhea" id="RHEA:25792"/>
        <dbReference type="ChEBI" id="CHEBI:15377"/>
        <dbReference type="ChEBI" id="CHEBI:15378"/>
        <dbReference type="ChEBI" id="CHEBI:30616"/>
        <dbReference type="ChEBI" id="CHEBI:43474"/>
        <dbReference type="ChEBI" id="CHEBI:49552"/>
        <dbReference type="ChEBI" id="CHEBI:456216"/>
        <dbReference type="EC" id="7.2.2.8"/>
    </reaction>
</comment>
<dbReference type="EMBL" id="LN774769">
    <property type="protein sequence ID" value="CEN28631.1"/>
    <property type="molecule type" value="Genomic_DNA"/>
</dbReference>
<evidence type="ECO:0000259" key="15">
    <source>
        <dbReference type="PROSITE" id="PS50846"/>
    </source>
</evidence>
<feature type="transmembrane region" description="Helical" evidence="14">
    <location>
        <begin position="363"/>
        <end position="383"/>
    </location>
</feature>
<dbReference type="GO" id="GO:0043682">
    <property type="term" value="F:P-type divalent copper transporter activity"/>
    <property type="evidence" value="ECO:0007669"/>
    <property type="project" value="TreeGrafter"/>
</dbReference>
<feature type="transmembrane region" description="Helical" evidence="14">
    <location>
        <begin position="88"/>
        <end position="111"/>
    </location>
</feature>
<dbReference type="NCBIfam" id="TIGR01511">
    <property type="entry name" value="ATPase-IB1_Cu"/>
    <property type="match status" value="1"/>
</dbReference>
<dbReference type="STRING" id="1364.LP2241_30449"/>
<keyword evidence="8 14" id="KW-0067">ATP-binding</keyword>
<evidence type="ECO:0000256" key="4">
    <source>
        <dbReference type="ARBA" id="ARBA00022692"/>
    </source>
</evidence>
<dbReference type="Gene3D" id="3.30.70.100">
    <property type="match status" value="1"/>
</dbReference>
<feature type="transmembrane region" description="Helical" evidence="14">
    <location>
        <begin position="335"/>
        <end position="357"/>
    </location>
</feature>
<dbReference type="Pfam" id="PF00702">
    <property type="entry name" value="Hydrolase"/>
    <property type="match status" value="1"/>
</dbReference>
<gene>
    <name evidence="16" type="primary">copA</name>
    <name evidence="16" type="ORF">LACPI_1431</name>
</gene>
<evidence type="ECO:0000256" key="3">
    <source>
        <dbReference type="ARBA" id="ARBA00012517"/>
    </source>
</evidence>
<evidence type="ECO:0000256" key="9">
    <source>
        <dbReference type="ARBA" id="ARBA00022967"/>
    </source>
</evidence>
<protein>
    <recommendedName>
        <fullName evidence="3">P-type Cu(+) transporter</fullName>
        <ecNumber evidence="3">7.2.2.8</ecNumber>
    </recommendedName>
</protein>
<dbReference type="PROSITE" id="PS01229">
    <property type="entry name" value="COF_2"/>
    <property type="match status" value="1"/>
</dbReference>
<evidence type="ECO:0000256" key="6">
    <source>
        <dbReference type="ARBA" id="ARBA00022741"/>
    </source>
</evidence>
<dbReference type="PROSITE" id="PS01047">
    <property type="entry name" value="HMA_1"/>
    <property type="match status" value="1"/>
</dbReference>
<dbReference type="SUPFAM" id="SSF56784">
    <property type="entry name" value="HAD-like"/>
    <property type="match status" value="1"/>
</dbReference>
<keyword evidence="11" id="KW-0186">Copper</keyword>
<dbReference type="NCBIfam" id="TIGR01525">
    <property type="entry name" value="ATPase-IB_hvy"/>
    <property type="match status" value="1"/>
</dbReference>
<evidence type="ECO:0000256" key="7">
    <source>
        <dbReference type="ARBA" id="ARBA00022796"/>
    </source>
</evidence>
<keyword evidence="7" id="KW-0813">Transport</keyword>
<feature type="domain" description="HMA" evidence="15">
    <location>
        <begin position="2"/>
        <end position="67"/>
    </location>
</feature>
<dbReference type="InterPro" id="IPR018303">
    <property type="entry name" value="ATPase_P-typ_P_site"/>
</dbReference>
<feature type="transmembrane region" description="Helical" evidence="14">
    <location>
        <begin position="652"/>
        <end position="669"/>
    </location>
</feature>
<evidence type="ECO:0000256" key="12">
    <source>
        <dbReference type="ARBA" id="ARBA00023136"/>
    </source>
</evidence>
<dbReference type="Gene3D" id="2.70.150.10">
    <property type="entry name" value="Calcium-transporting ATPase, cytoplasmic transduction domain A"/>
    <property type="match status" value="1"/>
</dbReference>
<dbReference type="InterPro" id="IPR036163">
    <property type="entry name" value="HMA_dom_sf"/>
</dbReference>
<dbReference type="EC" id="7.2.2.8" evidence="3"/>
<evidence type="ECO:0000256" key="2">
    <source>
        <dbReference type="ARBA" id="ARBA00006024"/>
    </source>
</evidence>
<keyword evidence="4 14" id="KW-0812">Transmembrane</keyword>
<feature type="transmembrane region" description="Helical" evidence="14">
    <location>
        <begin position="153"/>
        <end position="176"/>
    </location>
</feature>
<comment type="similarity">
    <text evidence="2 14">Belongs to the cation transport ATPase (P-type) (TC 3.A.3) family. Type IB subfamily.</text>
</comment>
<dbReference type="PRINTS" id="PR00119">
    <property type="entry name" value="CATATPASE"/>
</dbReference>
<feature type="transmembrane region" description="Helical" evidence="14">
    <location>
        <begin position="675"/>
        <end position="695"/>
    </location>
</feature>
<dbReference type="GO" id="GO:0012505">
    <property type="term" value="C:endomembrane system"/>
    <property type="evidence" value="ECO:0007669"/>
    <property type="project" value="UniProtKB-SubCell"/>
</dbReference>
<dbReference type="SUPFAM" id="SSF81653">
    <property type="entry name" value="Calcium ATPase, transduction domain A"/>
    <property type="match status" value="1"/>
</dbReference>
<evidence type="ECO:0000256" key="13">
    <source>
        <dbReference type="ARBA" id="ARBA00049289"/>
    </source>
</evidence>
<dbReference type="InterPro" id="IPR023299">
    <property type="entry name" value="ATPase_P-typ_cyto_dom_N"/>
</dbReference>
<dbReference type="PANTHER" id="PTHR43520:SF8">
    <property type="entry name" value="P-TYPE CU(+) TRANSPORTER"/>
    <property type="match status" value="1"/>
</dbReference>
<dbReference type="SUPFAM" id="SSF81665">
    <property type="entry name" value="Calcium ATPase, transmembrane domain M"/>
    <property type="match status" value="1"/>
</dbReference>
<dbReference type="HOGENOM" id="CLU_001771_11_2_9"/>
<dbReference type="SFLD" id="SFLDS00003">
    <property type="entry name" value="Haloacid_Dehalogenase"/>
    <property type="match status" value="1"/>
</dbReference>
<keyword evidence="7" id="KW-0187">Copper transport</keyword>
<dbReference type="PROSITE" id="PS50846">
    <property type="entry name" value="HMA_2"/>
    <property type="match status" value="1"/>
</dbReference>
<dbReference type="CDD" id="cd00371">
    <property type="entry name" value="HMA"/>
    <property type="match status" value="1"/>
</dbReference>
<dbReference type="PRINTS" id="PR00943">
    <property type="entry name" value="CUATPASE"/>
</dbReference>
<accession>A0A0D6DXZ5</accession>
<dbReference type="GO" id="GO:0005507">
    <property type="term" value="F:copper ion binding"/>
    <property type="evidence" value="ECO:0007669"/>
    <property type="project" value="TreeGrafter"/>
</dbReference>
<evidence type="ECO:0000256" key="10">
    <source>
        <dbReference type="ARBA" id="ARBA00022989"/>
    </source>
</evidence>
<dbReference type="PANTHER" id="PTHR43520">
    <property type="entry name" value="ATP7, ISOFORM B"/>
    <property type="match status" value="1"/>
</dbReference>
<dbReference type="InterPro" id="IPR027256">
    <property type="entry name" value="P-typ_ATPase_IB"/>
</dbReference>
<evidence type="ECO:0000256" key="5">
    <source>
        <dbReference type="ARBA" id="ARBA00022723"/>
    </source>
</evidence>
<dbReference type="Pfam" id="PF00122">
    <property type="entry name" value="E1-E2_ATPase"/>
    <property type="match status" value="1"/>
</dbReference>